<organism evidence="3 4">
    <name type="scientific">Salmonirosea aquatica</name>
    <dbReference type="NCBI Taxonomy" id="2654236"/>
    <lineage>
        <taxon>Bacteria</taxon>
        <taxon>Pseudomonadati</taxon>
        <taxon>Bacteroidota</taxon>
        <taxon>Cytophagia</taxon>
        <taxon>Cytophagales</taxon>
        <taxon>Spirosomataceae</taxon>
        <taxon>Salmonirosea</taxon>
    </lineage>
</organism>
<keyword evidence="2" id="KW-0472">Membrane</keyword>
<feature type="transmembrane region" description="Helical" evidence="2">
    <location>
        <begin position="237"/>
        <end position="257"/>
    </location>
</feature>
<dbReference type="RefSeq" id="WP_152758872.1">
    <property type="nucleotide sequence ID" value="NZ_WHLY01000002.1"/>
</dbReference>
<proteinExistence type="predicted"/>
<accession>A0A7C9B9Q2</accession>
<feature type="transmembrane region" description="Helical" evidence="2">
    <location>
        <begin position="175"/>
        <end position="196"/>
    </location>
</feature>
<name>A0A7C9B9Q2_9BACT</name>
<keyword evidence="1" id="KW-0813">Transport</keyword>
<gene>
    <name evidence="3" type="ORF">GBK04_09230</name>
</gene>
<evidence type="ECO:0000256" key="1">
    <source>
        <dbReference type="ARBA" id="ARBA00022448"/>
    </source>
</evidence>
<keyword evidence="2" id="KW-0812">Transmembrane</keyword>
<dbReference type="AlphaFoldDB" id="A0A7C9B9Q2"/>
<reference evidence="3 4" key="1">
    <citation type="submission" date="2019-10" db="EMBL/GenBank/DDBJ databases">
        <title>Draft Genome Sequence of Cytophagaceae sp. SJW1-29.</title>
        <authorList>
            <person name="Choi A."/>
        </authorList>
    </citation>
    <scope>NUCLEOTIDE SEQUENCE [LARGE SCALE GENOMIC DNA]</scope>
    <source>
        <strain evidence="3 4">SJW1-29</strain>
    </source>
</reference>
<feature type="transmembrane region" description="Helical" evidence="2">
    <location>
        <begin position="208"/>
        <end position="225"/>
    </location>
</feature>
<dbReference type="Proteomes" id="UP000479293">
    <property type="component" value="Unassembled WGS sequence"/>
</dbReference>
<keyword evidence="4" id="KW-1185">Reference proteome</keyword>
<feature type="transmembrane region" description="Helical" evidence="2">
    <location>
        <begin position="263"/>
        <end position="284"/>
    </location>
</feature>
<evidence type="ECO:0008006" key="5">
    <source>
        <dbReference type="Google" id="ProtNLM"/>
    </source>
</evidence>
<comment type="caution">
    <text evidence="3">The sequence shown here is derived from an EMBL/GenBank/DDBJ whole genome shotgun (WGS) entry which is preliminary data.</text>
</comment>
<evidence type="ECO:0000313" key="3">
    <source>
        <dbReference type="EMBL" id="MPR33542.1"/>
    </source>
</evidence>
<feature type="transmembrane region" description="Helical" evidence="2">
    <location>
        <begin position="97"/>
        <end position="115"/>
    </location>
</feature>
<feature type="transmembrane region" description="Helical" evidence="2">
    <location>
        <begin position="337"/>
        <end position="359"/>
    </location>
</feature>
<keyword evidence="2" id="KW-1133">Transmembrane helix</keyword>
<dbReference type="PANTHER" id="PTHR36838:SF3">
    <property type="entry name" value="TRANSPORTER AUXIN EFFLUX CARRIER EC FAMILY"/>
    <property type="match status" value="1"/>
</dbReference>
<feature type="transmembrane region" description="Helical" evidence="2">
    <location>
        <begin position="305"/>
        <end position="325"/>
    </location>
</feature>
<dbReference type="PANTHER" id="PTHR36838">
    <property type="entry name" value="AUXIN EFFLUX CARRIER FAMILY PROTEIN"/>
    <property type="match status" value="1"/>
</dbReference>
<dbReference type="EMBL" id="WHLY01000002">
    <property type="protein sequence ID" value="MPR33542.1"/>
    <property type="molecule type" value="Genomic_DNA"/>
</dbReference>
<evidence type="ECO:0000313" key="4">
    <source>
        <dbReference type="Proteomes" id="UP000479293"/>
    </source>
</evidence>
<protein>
    <recommendedName>
        <fullName evidence="5">Permease</fullName>
    </recommendedName>
</protein>
<feature type="transmembrane region" description="Helical" evidence="2">
    <location>
        <begin position="135"/>
        <end position="154"/>
    </location>
</feature>
<feature type="transmembrane region" description="Helical" evidence="2">
    <location>
        <begin position="61"/>
        <end position="85"/>
    </location>
</feature>
<feature type="transmembrane region" description="Helical" evidence="2">
    <location>
        <begin position="37"/>
        <end position="55"/>
    </location>
</feature>
<sequence>MSEALQKTITLILLIALGLILRGKFKNKEQLNGIKEVILSVALPATIFIAMMKIHVEASLFFIPIAALAFNFFIYYFSPLAFNFFGVEKDSSTGRTLTMLLPSLAPGLSAFPFIAEFLGEQGLAKAAMADVGNKFFVLIFLYIIAMNMFLKNSINEETNMGEKIKGLLLSLVKEPINILLVLAIVLLSLGVSYKTLPPVVADLFDKTSAMMTPLVLIFIGLAVQLKEGRKRLVMSMLVFRAGISLFFSAALIALFNLNDTTLILLAVVVPLSSASFWPFAHISVFNLREEAKGMSKERRTFDVELAVLILAFSLPFSTILILGILSTGSLFTHLPTILIAASVLTGLGVIPTLVAKSVFKGAPSEA</sequence>
<feature type="transmembrane region" description="Helical" evidence="2">
    <location>
        <begin position="6"/>
        <end position="25"/>
    </location>
</feature>
<evidence type="ECO:0000256" key="2">
    <source>
        <dbReference type="SAM" id="Phobius"/>
    </source>
</evidence>